<keyword evidence="2" id="KW-0238">DNA-binding</keyword>
<dbReference type="Gene3D" id="1.10.10.10">
    <property type="entry name" value="Winged helix-like DNA-binding domain superfamily/Winged helix DNA-binding domain"/>
    <property type="match status" value="1"/>
</dbReference>
<dbReference type="PROSITE" id="PS01117">
    <property type="entry name" value="HTH_MARR_1"/>
    <property type="match status" value="1"/>
</dbReference>
<accession>A0ABP3TWA6</accession>
<proteinExistence type="predicted"/>
<dbReference type="PANTHER" id="PTHR42756:SF1">
    <property type="entry name" value="TRANSCRIPTIONAL REPRESSOR OF EMRAB OPERON"/>
    <property type="match status" value="1"/>
</dbReference>
<organism evidence="5 6">
    <name type="scientific">Clostridium malenominatum</name>
    <dbReference type="NCBI Taxonomy" id="1539"/>
    <lineage>
        <taxon>Bacteria</taxon>
        <taxon>Bacillati</taxon>
        <taxon>Bacillota</taxon>
        <taxon>Clostridia</taxon>
        <taxon>Eubacteriales</taxon>
        <taxon>Clostridiaceae</taxon>
        <taxon>Clostridium</taxon>
    </lineage>
</organism>
<dbReference type="InterPro" id="IPR011991">
    <property type="entry name" value="ArsR-like_HTH"/>
</dbReference>
<feature type="domain" description="HTH marR-type" evidence="4">
    <location>
        <begin position="7"/>
        <end position="139"/>
    </location>
</feature>
<evidence type="ECO:0000256" key="3">
    <source>
        <dbReference type="ARBA" id="ARBA00023163"/>
    </source>
</evidence>
<dbReference type="InterPro" id="IPR036388">
    <property type="entry name" value="WH-like_DNA-bd_sf"/>
</dbReference>
<keyword evidence="3" id="KW-0804">Transcription</keyword>
<dbReference type="Pfam" id="PF01047">
    <property type="entry name" value="MarR"/>
    <property type="match status" value="1"/>
</dbReference>
<sequence length="143" mass="16549">MNSNFDSFRIAMLIKEIYSKSMHVVDENLKNSGLTHQQIIVIKLIAHKKEMTISDICEEMSLSKGTISGIVTRLEQYGYLEKVKYDDDRRNTYIRFSSEGMEFAKSFRATIQESFDNIFKGCSEEELKEFVKVLRNISSKING</sequence>
<evidence type="ECO:0000256" key="1">
    <source>
        <dbReference type="ARBA" id="ARBA00023015"/>
    </source>
</evidence>
<reference evidence="6" key="1">
    <citation type="journal article" date="2019" name="Int. J. Syst. Evol. Microbiol.">
        <title>The Global Catalogue of Microorganisms (GCM) 10K type strain sequencing project: providing services to taxonomists for standard genome sequencing and annotation.</title>
        <authorList>
            <consortium name="The Broad Institute Genomics Platform"/>
            <consortium name="The Broad Institute Genome Sequencing Center for Infectious Disease"/>
            <person name="Wu L."/>
            <person name="Ma J."/>
        </authorList>
    </citation>
    <scope>NUCLEOTIDE SEQUENCE [LARGE SCALE GENOMIC DNA]</scope>
    <source>
        <strain evidence="6">JCM 1405</strain>
    </source>
</reference>
<dbReference type="InterPro" id="IPR000835">
    <property type="entry name" value="HTH_MarR-typ"/>
</dbReference>
<protein>
    <submittedName>
        <fullName evidence="5">MarR family winged helix-turn-helix transcriptional regulator</fullName>
    </submittedName>
</protein>
<dbReference type="EMBL" id="BAAACF010000001">
    <property type="protein sequence ID" value="GAA0719250.1"/>
    <property type="molecule type" value="Genomic_DNA"/>
</dbReference>
<name>A0ABP3TWA6_9CLOT</name>
<dbReference type="PRINTS" id="PR00598">
    <property type="entry name" value="HTHMARR"/>
</dbReference>
<dbReference type="PROSITE" id="PS50995">
    <property type="entry name" value="HTH_MARR_2"/>
    <property type="match status" value="1"/>
</dbReference>
<evidence type="ECO:0000259" key="4">
    <source>
        <dbReference type="PROSITE" id="PS50995"/>
    </source>
</evidence>
<evidence type="ECO:0000256" key="2">
    <source>
        <dbReference type="ARBA" id="ARBA00023125"/>
    </source>
</evidence>
<dbReference type="InterPro" id="IPR036390">
    <property type="entry name" value="WH_DNA-bd_sf"/>
</dbReference>
<gene>
    <name evidence="5" type="ORF">GCM10008905_07000</name>
</gene>
<dbReference type="RefSeq" id="WP_343766703.1">
    <property type="nucleotide sequence ID" value="NZ_BAAACF010000001.1"/>
</dbReference>
<dbReference type="Proteomes" id="UP001500339">
    <property type="component" value="Unassembled WGS sequence"/>
</dbReference>
<dbReference type="CDD" id="cd00090">
    <property type="entry name" value="HTH_ARSR"/>
    <property type="match status" value="1"/>
</dbReference>
<evidence type="ECO:0000313" key="5">
    <source>
        <dbReference type="EMBL" id="GAA0719250.1"/>
    </source>
</evidence>
<comment type="caution">
    <text evidence="5">The sequence shown here is derived from an EMBL/GenBank/DDBJ whole genome shotgun (WGS) entry which is preliminary data.</text>
</comment>
<evidence type="ECO:0000313" key="6">
    <source>
        <dbReference type="Proteomes" id="UP001500339"/>
    </source>
</evidence>
<keyword evidence="6" id="KW-1185">Reference proteome</keyword>
<dbReference type="SUPFAM" id="SSF46785">
    <property type="entry name" value="Winged helix' DNA-binding domain"/>
    <property type="match status" value="1"/>
</dbReference>
<dbReference type="PANTHER" id="PTHR42756">
    <property type="entry name" value="TRANSCRIPTIONAL REGULATOR, MARR"/>
    <property type="match status" value="1"/>
</dbReference>
<dbReference type="InterPro" id="IPR023187">
    <property type="entry name" value="Tscrpt_reg_MarR-type_CS"/>
</dbReference>
<dbReference type="SMART" id="SM00347">
    <property type="entry name" value="HTH_MARR"/>
    <property type="match status" value="1"/>
</dbReference>
<keyword evidence="1" id="KW-0805">Transcription regulation</keyword>